<feature type="signal peptide" evidence="9">
    <location>
        <begin position="1"/>
        <end position="20"/>
    </location>
</feature>
<dbReference type="PANTHER" id="PTHR46630:SF1">
    <property type="entry name" value="TETRATRICOPEPTIDE REPEAT PROTEIN 29"/>
    <property type="match status" value="1"/>
</dbReference>
<dbReference type="Pfam" id="PF01590">
    <property type="entry name" value="GAF"/>
    <property type="match status" value="1"/>
</dbReference>
<keyword evidence="9" id="KW-0732">Signal</keyword>
<dbReference type="InterPro" id="IPR029016">
    <property type="entry name" value="GAF-like_dom_sf"/>
</dbReference>
<keyword evidence="3" id="KW-0677">Repeat</keyword>
<dbReference type="GO" id="GO:0005737">
    <property type="term" value="C:cytoplasm"/>
    <property type="evidence" value="ECO:0007669"/>
    <property type="project" value="UniProtKB-SubCell"/>
</dbReference>
<dbReference type="Proteomes" id="UP000251889">
    <property type="component" value="Unassembled WGS sequence"/>
</dbReference>
<dbReference type="EMBL" id="QMFY01000006">
    <property type="protein sequence ID" value="RAW00607.1"/>
    <property type="molecule type" value="Genomic_DNA"/>
</dbReference>
<dbReference type="Gene3D" id="1.25.40.10">
    <property type="entry name" value="Tetratricopeptide repeat domain"/>
    <property type="match status" value="2"/>
</dbReference>
<evidence type="ECO:0000256" key="9">
    <source>
        <dbReference type="SAM" id="SignalP"/>
    </source>
</evidence>
<evidence type="ECO:0000256" key="5">
    <source>
        <dbReference type="ARBA" id="ARBA00038253"/>
    </source>
</evidence>
<feature type="coiled-coil region" evidence="7">
    <location>
        <begin position="630"/>
        <end position="657"/>
    </location>
</feature>
<organism evidence="11 12">
    <name type="scientific">Pseudochryseolinea flava</name>
    <dbReference type="NCBI Taxonomy" id="2059302"/>
    <lineage>
        <taxon>Bacteria</taxon>
        <taxon>Pseudomonadati</taxon>
        <taxon>Bacteroidota</taxon>
        <taxon>Cytophagia</taxon>
        <taxon>Cytophagales</taxon>
        <taxon>Fulvivirgaceae</taxon>
        <taxon>Pseudochryseolinea</taxon>
    </lineage>
</organism>
<keyword evidence="8" id="KW-1133">Transmembrane helix</keyword>
<keyword evidence="7" id="KW-0175">Coiled coil</keyword>
<feature type="transmembrane region" description="Helical" evidence="8">
    <location>
        <begin position="398"/>
        <end position="418"/>
    </location>
</feature>
<dbReference type="Gene3D" id="3.30.450.40">
    <property type="match status" value="1"/>
</dbReference>
<proteinExistence type="inferred from homology"/>
<evidence type="ECO:0000256" key="6">
    <source>
        <dbReference type="PROSITE-ProRule" id="PRU00339"/>
    </source>
</evidence>
<evidence type="ECO:0000256" key="1">
    <source>
        <dbReference type="ARBA" id="ARBA00004496"/>
    </source>
</evidence>
<keyword evidence="4 6" id="KW-0802">TPR repeat</keyword>
<dbReference type="PROSITE" id="PS50005">
    <property type="entry name" value="TPR"/>
    <property type="match status" value="1"/>
</dbReference>
<accession>A0A364Y1R9</accession>
<evidence type="ECO:0000259" key="10">
    <source>
        <dbReference type="Pfam" id="PF01590"/>
    </source>
</evidence>
<evidence type="ECO:0000313" key="11">
    <source>
        <dbReference type="EMBL" id="RAW00607.1"/>
    </source>
</evidence>
<reference evidence="11 12" key="1">
    <citation type="submission" date="2018-06" db="EMBL/GenBank/DDBJ databases">
        <title>Chryseolinea flavus sp. nov., a member of the phylum Bacteroidetes isolated from soil.</title>
        <authorList>
            <person name="Li Y."/>
            <person name="Wang J."/>
        </authorList>
    </citation>
    <scope>NUCLEOTIDE SEQUENCE [LARGE SCALE GENOMIC DNA]</scope>
    <source>
        <strain evidence="11 12">SDU1-6</strain>
    </source>
</reference>
<evidence type="ECO:0000256" key="2">
    <source>
        <dbReference type="ARBA" id="ARBA00022490"/>
    </source>
</evidence>
<dbReference type="SUPFAM" id="SSF55781">
    <property type="entry name" value="GAF domain-like"/>
    <property type="match status" value="1"/>
</dbReference>
<feature type="chain" id="PRO_5016836005" description="GAF domain-containing protein" evidence="9">
    <location>
        <begin position="21"/>
        <end position="731"/>
    </location>
</feature>
<gene>
    <name evidence="11" type="ORF">DQQ10_13520</name>
</gene>
<keyword evidence="8" id="KW-0812">Transmembrane</keyword>
<dbReference type="InterPro" id="IPR051476">
    <property type="entry name" value="Bac_ResReg_Asp_Phosphatase"/>
</dbReference>
<keyword evidence="8" id="KW-0472">Membrane</keyword>
<dbReference type="RefSeq" id="WP_112747407.1">
    <property type="nucleotide sequence ID" value="NZ_QMFY01000006.1"/>
</dbReference>
<name>A0A364Y1R9_9BACT</name>
<evidence type="ECO:0000256" key="8">
    <source>
        <dbReference type="SAM" id="Phobius"/>
    </source>
</evidence>
<evidence type="ECO:0000256" key="7">
    <source>
        <dbReference type="SAM" id="Coils"/>
    </source>
</evidence>
<protein>
    <recommendedName>
        <fullName evidence="10">GAF domain-containing protein</fullName>
    </recommendedName>
</protein>
<dbReference type="InterPro" id="IPR011990">
    <property type="entry name" value="TPR-like_helical_dom_sf"/>
</dbReference>
<feature type="domain" description="GAF" evidence="10">
    <location>
        <begin position="475"/>
        <end position="611"/>
    </location>
</feature>
<evidence type="ECO:0000256" key="3">
    <source>
        <dbReference type="ARBA" id="ARBA00022737"/>
    </source>
</evidence>
<sequence length="731" mass="84023">MRLILLVVSIYIATVFATRAQNQAVIQEIKESLQRAQGESRYKLITDLAWQFRVAYPDSTIIYGREALELGKKLNLNTGLARPLNFIGIAYNYLGDPLNAFEYYNQALTVATAQKDLLQVAHSNNNIGRLFSEQGLVGKSEPFFKKALTIFENIRDSSGLAFAYQSLGTLNRIQNKVDDAERNFQKAYQLRLAIGDTKEIMSALTQIGKLYLDAKQFDRALRYFILADSTGNVIHDAINLAEVKTLIADCYFNKGMLKDAERIGKEGLDYILQSQNKRLLPSAYVTMGQVYFEKGNLALAKEYFIKALEVSTSRRDLNVRMEAHYMLWKAFQKENNPIAEYQNFSQYIILKDSIAQLEMEMQEERMQFQLAIEKQTQENELLRLEQGRKQAVIEKQRLQLIILIVAICSISTILYLLWRSWKKTQRHNYKLAMQKEKIESMNSILNIKNSTLENHVSTLLAFSRNRNIITGHVLDAAKDIAKITAQTIQVSRVGVWIYSSEKNSLEPLTIYTKKDDSFTTGMSLDADDYPVYMNGLKKEKIITVNDVSRDNHTHELFLNYLKPADIHSMLDATFFMDGKLKGVICCEHQGVTKRWTAEDVIFVASVADIMSLTYRTAQRRDHEKQVIHHSKEIETLNESLERRVKERTEELAIQNTQLAEYAFINSHLLRGPLSRILGLINLIEHDPDQRAEKLIELLKVSSKELDEVVQKITETLQNRKHLSREDFKKAT</sequence>
<dbReference type="SMART" id="SM00028">
    <property type="entry name" value="TPR"/>
    <property type="match status" value="5"/>
</dbReference>
<comment type="caution">
    <text evidence="11">The sequence shown here is derived from an EMBL/GenBank/DDBJ whole genome shotgun (WGS) entry which is preliminary data.</text>
</comment>
<dbReference type="Pfam" id="PF13424">
    <property type="entry name" value="TPR_12"/>
    <property type="match status" value="1"/>
</dbReference>
<feature type="repeat" description="TPR" evidence="6">
    <location>
        <begin position="281"/>
        <end position="314"/>
    </location>
</feature>
<comment type="subcellular location">
    <subcellularLocation>
        <location evidence="1">Cytoplasm</location>
    </subcellularLocation>
</comment>
<dbReference type="Pfam" id="PF13181">
    <property type="entry name" value="TPR_8"/>
    <property type="match status" value="1"/>
</dbReference>
<keyword evidence="12" id="KW-1185">Reference proteome</keyword>
<evidence type="ECO:0000256" key="4">
    <source>
        <dbReference type="ARBA" id="ARBA00022803"/>
    </source>
</evidence>
<dbReference type="PANTHER" id="PTHR46630">
    <property type="entry name" value="TETRATRICOPEPTIDE REPEAT PROTEIN 29"/>
    <property type="match status" value="1"/>
</dbReference>
<dbReference type="OrthoDB" id="9810447at2"/>
<dbReference type="SUPFAM" id="SSF48452">
    <property type="entry name" value="TPR-like"/>
    <property type="match status" value="2"/>
</dbReference>
<evidence type="ECO:0000313" key="12">
    <source>
        <dbReference type="Proteomes" id="UP000251889"/>
    </source>
</evidence>
<keyword evidence="2" id="KW-0963">Cytoplasm</keyword>
<comment type="similarity">
    <text evidence="5">Belongs to the Rap family.</text>
</comment>
<feature type="coiled-coil region" evidence="7">
    <location>
        <begin position="347"/>
        <end position="374"/>
    </location>
</feature>
<dbReference type="InterPro" id="IPR019734">
    <property type="entry name" value="TPR_rpt"/>
</dbReference>
<dbReference type="InterPro" id="IPR003018">
    <property type="entry name" value="GAF"/>
</dbReference>
<dbReference type="AlphaFoldDB" id="A0A364Y1R9"/>